<dbReference type="InterPro" id="IPR003950">
    <property type="entry name" value="K_chnl_volt-dep_ELK"/>
</dbReference>
<dbReference type="Pfam" id="PF00520">
    <property type="entry name" value="Ion_trans"/>
    <property type="match status" value="1"/>
</dbReference>
<dbReference type="Gene3D" id="1.10.1200.260">
    <property type="match status" value="1"/>
</dbReference>
<evidence type="ECO:0000256" key="4">
    <source>
        <dbReference type="ARBA" id="ARBA00022692"/>
    </source>
</evidence>
<keyword evidence="6" id="KW-0851">Voltage-gated channel</keyword>
<feature type="compositionally biased region" description="Polar residues" evidence="14">
    <location>
        <begin position="965"/>
        <end position="974"/>
    </location>
</feature>
<dbReference type="GO" id="GO:0034702">
    <property type="term" value="C:monoatomic ion channel complex"/>
    <property type="evidence" value="ECO:0007669"/>
    <property type="project" value="UniProtKB-KW"/>
</dbReference>
<feature type="region of interest" description="Disordered" evidence="14">
    <location>
        <begin position="912"/>
        <end position="974"/>
    </location>
</feature>
<feature type="domain" description="PAC" evidence="17">
    <location>
        <begin position="110"/>
        <end position="162"/>
    </location>
</feature>
<reference evidence="19" key="1">
    <citation type="submission" date="2016-11" db="UniProtKB">
        <authorList>
            <consortium name="WormBaseParasite"/>
        </authorList>
    </citation>
    <scope>IDENTIFICATION</scope>
</reference>
<comment type="catalytic activity">
    <reaction evidence="13">
        <text>K(+)(in) = K(+)(out)</text>
        <dbReference type="Rhea" id="RHEA:29463"/>
        <dbReference type="ChEBI" id="CHEBI:29103"/>
    </reaction>
</comment>
<protein>
    <submittedName>
        <fullName evidence="19">Potassium voltage-gated channel, subfamily H (eag-related), member 2a</fullName>
    </submittedName>
</protein>
<feature type="region of interest" description="Disordered" evidence="14">
    <location>
        <begin position="1009"/>
        <end position="1047"/>
    </location>
</feature>
<dbReference type="InterPro" id="IPR001610">
    <property type="entry name" value="PAC"/>
</dbReference>
<keyword evidence="8 15" id="KW-1133">Transmembrane helix</keyword>
<dbReference type="PRINTS" id="PR01463">
    <property type="entry name" value="EAGCHANLFMLY"/>
</dbReference>
<feature type="compositionally biased region" description="Acidic residues" evidence="14">
    <location>
        <begin position="799"/>
        <end position="819"/>
    </location>
</feature>
<dbReference type="Gene3D" id="2.60.120.10">
    <property type="entry name" value="Jelly Rolls"/>
    <property type="match status" value="1"/>
</dbReference>
<evidence type="ECO:0000313" key="18">
    <source>
        <dbReference type="Proteomes" id="UP000095280"/>
    </source>
</evidence>
<feature type="compositionally biased region" description="Polar residues" evidence="14">
    <location>
        <begin position="919"/>
        <end position="930"/>
    </location>
</feature>
<feature type="compositionally biased region" description="Acidic residues" evidence="14">
    <location>
        <begin position="218"/>
        <end position="230"/>
    </location>
</feature>
<evidence type="ECO:0000313" key="19">
    <source>
        <dbReference type="WBParaSite" id="maker-uti_cns_0000984-snap-gene-0.13-mRNA-1"/>
    </source>
</evidence>
<dbReference type="InterPro" id="IPR018490">
    <property type="entry name" value="cNMP-bd_dom_sf"/>
</dbReference>
<feature type="compositionally biased region" description="Polar residues" evidence="14">
    <location>
        <begin position="171"/>
        <end position="183"/>
    </location>
</feature>
<keyword evidence="3" id="KW-0633">Potassium transport</keyword>
<dbReference type="InterPro" id="IPR003938">
    <property type="entry name" value="K_chnl_volt-dep_EAG/ELK/ERG"/>
</dbReference>
<evidence type="ECO:0000256" key="5">
    <source>
        <dbReference type="ARBA" id="ARBA00022826"/>
    </source>
</evidence>
<keyword evidence="4 15" id="KW-0812">Transmembrane</keyword>
<evidence type="ECO:0000256" key="3">
    <source>
        <dbReference type="ARBA" id="ARBA00022538"/>
    </source>
</evidence>
<dbReference type="SUPFAM" id="SSF81324">
    <property type="entry name" value="Voltage-gated potassium channels"/>
    <property type="match status" value="1"/>
</dbReference>
<keyword evidence="12" id="KW-0407">Ion channel</keyword>
<dbReference type="Proteomes" id="UP000095280">
    <property type="component" value="Unplaced"/>
</dbReference>
<keyword evidence="2" id="KW-0813">Transport</keyword>
<accession>A0A1I8G5T8</accession>
<dbReference type="SUPFAM" id="SSF55785">
    <property type="entry name" value="PYP-like sensor domain (PAS domain)"/>
    <property type="match status" value="1"/>
</dbReference>
<evidence type="ECO:0000256" key="7">
    <source>
        <dbReference type="ARBA" id="ARBA00022958"/>
    </source>
</evidence>
<dbReference type="Gene3D" id="3.30.450.20">
    <property type="entry name" value="PAS domain"/>
    <property type="match status" value="1"/>
</dbReference>
<dbReference type="PROSITE" id="PS50042">
    <property type="entry name" value="CNMP_BINDING_3"/>
    <property type="match status" value="1"/>
</dbReference>
<feature type="transmembrane region" description="Helical" evidence="15">
    <location>
        <begin position="544"/>
        <end position="568"/>
    </location>
</feature>
<keyword evidence="11" id="KW-0325">Glycoprotein</keyword>
<evidence type="ECO:0000256" key="14">
    <source>
        <dbReference type="SAM" id="MobiDB-lite"/>
    </source>
</evidence>
<evidence type="ECO:0000259" key="17">
    <source>
        <dbReference type="PROSITE" id="PS50113"/>
    </source>
</evidence>
<dbReference type="FunFam" id="3.30.450.20:FF:000001">
    <property type="entry name" value="Potassium voltage-gated channel subfamily H member 7"/>
    <property type="match status" value="1"/>
</dbReference>
<feature type="compositionally biased region" description="Low complexity" evidence="14">
    <location>
        <begin position="1010"/>
        <end position="1039"/>
    </location>
</feature>
<dbReference type="PANTHER" id="PTHR10217">
    <property type="entry name" value="VOLTAGE AND LIGAND GATED POTASSIUM CHANNEL"/>
    <property type="match status" value="1"/>
</dbReference>
<evidence type="ECO:0000256" key="12">
    <source>
        <dbReference type="ARBA" id="ARBA00023303"/>
    </source>
</evidence>
<dbReference type="PROSITE" id="PS50113">
    <property type="entry name" value="PAC"/>
    <property type="match status" value="1"/>
</dbReference>
<dbReference type="PANTHER" id="PTHR10217:SF637">
    <property type="entry name" value="EAG-LIKE K[+] CHANNEL, ISOFORM A"/>
    <property type="match status" value="1"/>
</dbReference>
<feature type="domain" description="Cyclic nucleotide-binding" evidence="16">
    <location>
        <begin position="646"/>
        <end position="710"/>
    </location>
</feature>
<feature type="transmembrane region" description="Helical" evidence="15">
    <location>
        <begin position="296"/>
        <end position="317"/>
    </location>
</feature>
<name>A0A1I8G5T8_9PLAT</name>
<dbReference type="PRINTS" id="PR01465">
    <property type="entry name" value="ELKCHANNEL"/>
</dbReference>
<evidence type="ECO:0000256" key="10">
    <source>
        <dbReference type="ARBA" id="ARBA00023136"/>
    </source>
</evidence>
<dbReference type="GO" id="GO:0005886">
    <property type="term" value="C:plasma membrane"/>
    <property type="evidence" value="ECO:0007669"/>
    <property type="project" value="TreeGrafter"/>
</dbReference>
<dbReference type="InterPro" id="IPR005821">
    <property type="entry name" value="Ion_trans_dom"/>
</dbReference>
<feature type="region of interest" description="Disordered" evidence="14">
    <location>
        <begin position="1083"/>
        <end position="1143"/>
    </location>
</feature>
<evidence type="ECO:0000256" key="9">
    <source>
        <dbReference type="ARBA" id="ARBA00023065"/>
    </source>
</evidence>
<dbReference type="FunFam" id="2.60.120.10:FF:000061">
    <property type="entry name" value="Potassium voltage-gated channel subfamily H member 3"/>
    <property type="match status" value="1"/>
</dbReference>
<dbReference type="InterPro" id="IPR000595">
    <property type="entry name" value="cNMP-bd_dom"/>
</dbReference>
<evidence type="ECO:0000256" key="2">
    <source>
        <dbReference type="ARBA" id="ARBA00022448"/>
    </source>
</evidence>
<evidence type="ECO:0000256" key="6">
    <source>
        <dbReference type="ARBA" id="ARBA00022882"/>
    </source>
</evidence>
<keyword evidence="9" id="KW-0406">Ion transport</keyword>
<comment type="subcellular location">
    <subcellularLocation>
        <location evidence="1">Membrane</location>
        <topology evidence="1">Multi-pass membrane protein</topology>
    </subcellularLocation>
</comment>
<dbReference type="SMART" id="SM00086">
    <property type="entry name" value="PAC"/>
    <property type="match status" value="1"/>
</dbReference>
<dbReference type="AlphaFoldDB" id="A0A1I8G5T8"/>
<feature type="region of interest" description="Disordered" evidence="14">
    <location>
        <begin position="154"/>
        <end position="232"/>
    </location>
</feature>
<dbReference type="SMART" id="SM00100">
    <property type="entry name" value="cNMP"/>
    <property type="match status" value="1"/>
</dbReference>
<proteinExistence type="predicted"/>
<dbReference type="NCBIfam" id="TIGR00229">
    <property type="entry name" value="sensory_box"/>
    <property type="match status" value="1"/>
</dbReference>
<dbReference type="CDD" id="cd00038">
    <property type="entry name" value="CAP_ED"/>
    <property type="match status" value="1"/>
</dbReference>
<sequence>GKNGSFGRWAAVGFAEQCGLGRVPLKALSQFLKTANESRGSGHDSNFVLGNAQAKERPIVYCSDGFCELTGFARAQVMSRGCACRFLWGERTADEEKAKIEDSLEEQKELKTEVIFYTKTRSPFLCLLDIVPIKNEKGEVVLFLASHKDITKEKRSRCGVSSPSGDSSNSQADPSDLANNVSPSAGRPRSRISEASGPADTADNESASSGSVGSGSSPDEEEANDEDAEECSTAYKYQRRRSRAVLYHLSGQFESKSKNKTFSQLNKIQNLSGKSTLPEYKVQEVKRSKGILLHYGLLKITWDWLILLCTFYIAIMVPYNAANSSGKLRKANGADDAGIAVDLLVEVVFIADICINFRTTFVSKSGQVVYCQRMIAINYIKTWFFLDLLAAVPFDIIILISNAVSSDLASKMLARMLRLLKLYQKIDRYAQYSSLVLLLLISMFALSAHWFACIWLVIGRKQLEVNQTREISWISKLSSDINAPFDFSCSSGAPDEDASSGNGSCSVGGPAKASRYITALYYTCSSLTSIGFGNVSANTDHEKIFSICVMLIGALMHAAVFGNVTALIQKMYAKRAAYTAKTQELKDFTRTHHIPKHLKRRMQEFFQAMWSINRGINPSEIMKDFPEELRGDIALHLNREILSLPIFETASQGCLKAIAQQIQTVFCRPEEYLVHSGDVLKYIYFVVNGSMEILKENMVVAILGKGDLFGTDIKNPEGLMRSMCDVRSLTYCDVQCIELKGLIELLLQYPEYHEKFKEDLLHDLTYNMREGSDLEEEEYLNEHSTIMPAITLPSIGEEKEGDEDDDDEDSERSTDDEGENQGGSSGRKKFDSDPSIGCQDNAVDKRRSPPPPPPPQQVLSQQLTESSSSNNSEAPRYFSPHEPGGPVSLPSAPSATELVNMRRKRITAAAAAAAAAAATSGSLTAPSETSFGGGLATPTPSVSSVSDMEDAAAGQQNYPRFVRQQPRSSSMRVRLQTSGVELPPLEGAPAPINPSGPASYPLASILKKPSGSASDLSQLSASGSQSLHHSTSGLSLKSSEPSVPLPYHQGELRHLRSEVSELKDSLAKLHDRLDLLTSLFRDRLAPQNPRSTPASGSQSPPPRASPAARSPQLVRPQDSSILRQDSDEEVDDRGTQPLLPHRD</sequence>
<feature type="compositionally biased region" description="Low complexity" evidence="14">
    <location>
        <begin position="158"/>
        <end position="170"/>
    </location>
</feature>
<keyword evidence="7" id="KW-0630">Potassium</keyword>
<evidence type="ECO:0000256" key="15">
    <source>
        <dbReference type="SAM" id="Phobius"/>
    </source>
</evidence>
<dbReference type="Pfam" id="PF13426">
    <property type="entry name" value="PAS_9"/>
    <property type="match status" value="1"/>
</dbReference>
<dbReference type="GO" id="GO:0005249">
    <property type="term" value="F:voltage-gated potassium channel activity"/>
    <property type="evidence" value="ECO:0007669"/>
    <property type="project" value="InterPro"/>
</dbReference>
<feature type="compositionally biased region" description="Polar residues" evidence="14">
    <location>
        <begin position="857"/>
        <end position="873"/>
    </location>
</feature>
<dbReference type="CDD" id="cd00130">
    <property type="entry name" value="PAS"/>
    <property type="match status" value="1"/>
</dbReference>
<dbReference type="InterPro" id="IPR000014">
    <property type="entry name" value="PAS"/>
</dbReference>
<dbReference type="InterPro" id="IPR014710">
    <property type="entry name" value="RmlC-like_jellyroll"/>
</dbReference>
<evidence type="ECO:0000256" key="8">
    <source>
        <dbReference type="ARBA" id="ARBA00022989"/>
    </source>
</evidence>
<evidence type="ECO:0000256" key="13">
    <source>
        <dbReference type="ARBA" id="ARBA00034430"/>
    </source>
</evidence>
<dbReference type="GO" id="GO:0042391">
    <property type="term" value="P:regulation of membrane potential"/>
    <property type="evidence" value="ECO:0007669"/>
    <property type="project" value="TreeGrafter"/>
</dbReference>
<feature type="transmembrane region" description="Helical" evidence="15">
    <location>
        <begin position="435"/>
        <end position="458"/>
    </location>
</feature>
<evidence type="ECO:0000256" key="11">
    <source>
        <dbReference type="ARBA" id="ARBA00023180"/>
    </source>
</evidence>
<evidence type="ECO:0000256" key="1">
    <source>
        <dbReference type="ARBA" id="ARBA00004141"/>
    </source>
</evidence>
<feature type="region of interest" description="Disordered" evidence="14">
    <location>
        <begin position="785"/>
        <end position="893"/>
    </location>
</feature>
<dbReference type="Gene3D" id="1.10.287.70">
    <property type="match status" value="1"/>
</dbReference>
<dbReference type="InterPro" id="IPR050818">
    <property type="entry name" value="KCNH_animal-type"/>
</dbReference>
<feature type="transmembrane region" description="Helical" evidence="15">
    <location>
        <begin position="392"/>
        <end position="414"/>
    </location>
</feature>
<evidence type="ECO:0000259" key="16">
    <source>
        <dbReference type="PROSITE" id="PS50042"/>
    </source>
</evidence>
<keyword evidence="18" id="KW-1185">Reference proteome</keyword>
<dbReference type="SUPFAM" id="SSF51206">
    <property type="entry name" value="cAMP-binding domain-like"/>
    <property type="match status" value="1"/>
</dbReference>
<dbReference type="Pfam" id="PF00027">
    <property type="entry name" value="cNMP_binding"/>
    <property type="match status" value="1"/>
</dbReference>
<dbReference type="WBParaSite" id="maker-uti_cns_0000984-snap-gene-0.13-mRNA-1">
    <property type="protein sequence ID" value="maker-uti_cns_0000984-snap-gene-0.13-mRNA-1"/>
    <property type="gene ID" value="maker-uti_cns_0000984-snap-gene-0.13"/>
</dbReference>
<keyword evidence="10 15" id="KW-0472">Membrane</keyword>
<dbReference type="InterPro" id="IPR035965">
    <property type="entry name" value="PAS-like_dom_sf"/>
</dbReference>
<feature type="compositionally biased region" description="Low complexity" evidence="14">
    <location>
        <begin position="206"/>
        <end position="217"/>
    </location>
</feature>
<organism evidence="18 19">
    <name type="scientific">Macrostomum lignano</name>
    <dbReference type="NCBI Taxonomy" id="282301"/>
    <lineage>
        <taxon>Eukaryota</taxon>
        <taxon>Metazoa</taxon>
        <taxon>Spiralia</taxon>
        <taxon>Lophotrochozoa</taxon>
        <taxon>Platyhelminthes</taxon>
        <taxon>Rhabditophora</taxon>
        <taxon>Macrostomorpha</taxon>
        <taxon>Macrostomida</taxon>
        <taxon>Macrostomidae</taxon>
        <taxon>Macrostomum</taxon>
    </lineage>
</organism>
<dbReference type="InterPro" id="IPR000700">
    <property type="entry name" value="PAS-assoc_C"/>
</dbReference>
<keyword evidence="5" id="KW-0631">Potassium channel</keyword>